<name>A0A2B7Y1Q8_POLH7</name>
<organism evidence="2 3">
    <name type="scientific">Polytolypa hystricis (strain UAMH7299)</name>
    <dbReference type="NCBI Taxonomy" id="1447883"/>
    <lineage>
        <taxon>Eukaryota</taxon>
        <taxon>Fungi</taxon>
        <taxon>Dikarya</taxon>
        <taxon>Ascomycota</taxon>
        <taxon>Pezizomycotina</taxon>
        <taxon>Eurotiomycetes</taxon>
        <taxon>Eurotiomycetidae</taxon>
        <taxon>Onygenales</taxon>
        <taxon>Onygenales incertae sedis</taxon>
        <taxon>Polytolypa</taxon>
    </lineage>
</organism>
<protein>
    <recommendedName>
        <fullName evidence="4">Clock-controlled protein 6</fullName>
    </recommendedName>
</protein>
<dbReference type="Proteomes" id="UP000224634">
    <property type="component" value="Unassembled WGS sequence"/>
</dbReference>
<accession>A0A2B7Y1Q8</accession>
<dbReference type="PANTHER" id="PTHR35523">
    <property type="entry name" value="CELL WALL PROTEIN SED1"/>
    <property type="match status" value="1"/>
</dbReference>
<dbReference type="EMBL" id="PDNA01000060">
    <property type="protein sequence ID" value="PGH18014.1"/>
    <property type="molecule type" value="Genomic_DNA"/>
</dbReference>
<dbReference type="STRING" id="1447883.A0A2B7Y1Q8"/>
<evidence type="ECO:0000313" key="3">
    <source>
        <dbReference type="Proteomes" id="UP000224634"/>
    </source>
</evidence>
<dbReference type="GO" id="GO:0009277">
    <property type="term" value="C:fungal-type cell wall"/>
    <property type="evidence" value="ECO:0007669"/>
    <property type="project" value="TreeGrafter"/>
</dbReference>
<dbReference type="InterPro" id="IPR038843">
    <property type="entry name" value="Sed1/Spi1"/>
</dbReference>
<reference evidence="2 3" key="1">
    <citation type="submission" date="2017-10" db="EMBL/GenBank/DDBJ databases">
        <title>Comparative genomics in systemic dimorphic fungi from Ajellomycetaceae.</title>
        <authorList>
            <person name="Munoz J.F."/>
            <person name="Mcewen J.G."/>
            <person name="Clay O.K."/>
            <person name="Cuomo C.A."/>
        </authorList>
    </citation>
    <scope>NUCLEOTIDE SEQUENCE [LARGE SCALE GENOMIC DNA]</scope>
    <source>
        <strain evidence="2 3">UAMH7299</strain>
    </source>
</reference>
<comment type="caution">
    <text evidence="2">The sequence shown here is derived from an EMBL/GenBank/DDBJ whole genome shotgun (WGS) entry which is preliminary data.</text>
</comment>
<gene>
    <name evidence="2" type="ORF">AJ80_04635</name>
</gene>
<proteinExistence type="predicted"/>
<feature type="signal peptide" evidence="1">
    <location>
        <begin position="1"/>
        <end position="22"/>
    </location>
</feature>
<dbReference type="AlphaFoldDB" id="A0A2B7Y1Q8"/>
<evidence type="ECO:0000313" key="2">
    <source>
        <dbReference type="EMBL" id="PGH18014.1"/>
    </source>
</evidence>
<evidence type="ECO:0008006" key="4">
    <source>
        <dbReference type="Google" id="ProtNLM"/>
    </source>
</evidence>
<sequence length="155" mass="15329">MRFTIAATAAFVASAAAGYAHSNGTAPPPSVVTEVVTGYTTYCPAPTTLTYGTDTITVSEPGYVTIPGEVTVTKPVYSSTVTVCQDCPPAGPTAYPTGSYPPTNPPVYPNTTQGVVPTGSQPGPSGPEFTGAASRAAVGAGAGLAGLLGLAAYLL</sequence>
<keyword evidence="3" id="KW-1185">Reference proteome</keyword>
<dbReference type="GO" id="GO:0005199">
    <property type="term" value="F:structural constituent of cell wall"/>
    <property type="evidence" value="ECO:0007669"/>
    <property type="project" value="InterPro"/>
</dbReference>
<dbReference type="OrthoDB" id="4174328at2759"/>
<dbReference type="PANTHER" id="PTHR35523:SF1">
    <property type="entry name" value="CELL WALL PROTEIN SED1"/>
    <property type="match status" value="1"/>
</dbReference>
<dbReference type="GO" id="GO:0031505">
    <property type="term" value="P:fungal-type cell wall organization"/>
    <property type="evidence" value="ECO:0007669"/>
    <property type="project" value="InterPro"/>
</dbReference>
<feature type="chain" id="PRO_5012812439" description="Clock-controlled protein 6" evidence="1">
    <location>
        <begin position="23"/>
        <end position="155"/>
    </location>
</feature>
<evidence type="ECO:0000256" key="1">
    <source>
        <dbReference type="SAM" id="SignalP"/>
    </source>
</evidence>
<keyword evidence="1" id="KW-0732">Signal</keyword>